<dbReference type="PROSITE" id="PS51257">
    <property type="entry name" value="PROKAR_LIPOPROTEIN"/>
    <property type="match status" value="1"/>
</dbReference>
<feature type="signal peptide" evidence="4">
    <location>
        <begin position="1"/>
        <end position="27"/>
    </location>
</feature>
<evidence type="ECO:0000259" key="5">
    <source>
        <dbReference type="Pfam" id="PF25954"/>
    </source>
</evidence>
<organism evidence="7 8">
    <name type="scientific">Roseisolibacter agri</name>
    <dbReference type="NCBI Taxonomy" id="2014610"/>
    <lineage>
        <taxon>Bacteria</taxon>
        <taxon>Pseudomonadati</taxon>
        <taxon>Gemmatimonadota</taxon>
        <taxon>Gemmatimonadia</taxon>
        <taxon>Gemmatimonadales</taxon>
        <taxon>Gemmatimonadaceae</taxon>
        <taxon>Roseisolibacter</taxon>
    </lineage>
</organism>
<dbReference type="Gene3D" id="2.40.30.170">
    <property type="match status" value="1"/>
</dbReference>
<feature type="domain" description="CusB-like beta-barrel" evidence="5">
    <location>
        <begin position="226"/>
        <end position="299"/>
    </location>
</feature>
<evidence type="ECO:0000256" key="3">
    <source>
        <dbReference type="SAM" id="MobiDB-lite"/>
    </source>
</evidence>
<dbReference type="Pfam" id="PF25973">
    <property type="entry name" value="BSH_CzcB"/>
    <property type="match status" value="1"/>
</dbReference>
<dbReference type="SUPFAM" id="SSF111369">
    <property type="entry name" value="HlyD-like secretion proteins"/>
    <property type="match status" value="1"/>
</dbReference>
<comment type="caution">
    <text evidence="7">The sequence shown here is derived from an EMBL/GenBank/DDBJ whole genome shotgun (WGS) entry which is preliminary data.</text>
</comment>
<dbReference type="AlphaFoldDB" id="A0AA37Q561"/>
<dbReference type="Pfam" id="PF25954">
    <property type="entry name" value="Beta-barrel_RND_2"/>
    <property type="match status" value="1"/>
</dbReference>
<feature type="domain" description="CzcB-like barrel-sandwich hybrid" evidence="6">
    <location>
        <begin position="78"/>
        <end position="219"/>
    </location>
</feature>
<keyword evidence="8" id="KW-1185">Reference proteome</keyword>
<keyword evidence="2" id="KW-0175">Coiled coil</keyword>
<gene>
    <name evidence="7" type="ORF">rosag_04850</name>
</gene>
<evidence type="ECO:0000259" key="6">
    <source>
        <dbReference type="Pfam" id="PF25973"/>
    </source>
</evidence>
<dbReference type="GO" id="GO:0015562">
    <property type="term" value="F:efflux transmembrane transporter activity"/>
    <property type="evidence" value="ECO:0007669"/>
    <property type="project" value="TreeGrafter"/>
</dbReference>
<name>A0AA37Q561_9BACT</name>
<dbReference type="EMBL" id="BRXS01000001">
    <property type="protein sequence ID" value="GLC23972.1"/>
    <property type="molecule type" value="Genomic_DNA"/>
</dbReference>
<dbReference type="Gene3D" id="2.40.50.100">
    <property type="match status" value="1"/>
</dbReference>
<reference evidence="7" key="1">
    <citation type="submission" date="2022-08" db="EMBL/GenBank/DDBJ databases">
        <title>Draft genome sequencing of Roseisolibacter agri AW1220.</title>
        <authorList>
            <person name="Tobiishi Y."/>
            <person name="Tonouchi A."/>
        </authorList>
    </citation>
    <scope>NUCLEOTIDE SEQUENCE</scope>
    <source>
        <strain evidence="7">AW1220</strain>
    </source>
</reference>
<evidence type="ECO:0000256" key="4">
    <source>
        <dbReference type="SAM" id="SignalP"/>
    </source>
</evidence>
<dbReference type="InterPro" id="IPR006143">
    <property type="entry name" value="RND_pump_MFP"/>
</dbReference>
<dbReference type="PANTHER" id="PTHR30469">
    <property type="entry name" value="MULTIDRUG RESISTANCE PROTEIN MDTA"/>
    <property type="match status" value="1"/>
</dbReference>
<dbReference type="Proteomes" id="UP001161325">
    <property type="component" value="Unassembled WGS sequence"/>
</dbReference>
<evidence type="ECO:0000256" key="1">
    <source>
        <dbReference type="ARBA" id="ARBA00009477"/>
    </source>
</evidence>
<dbReference type="InterPro" id="IPR058647">
    <property type="entry name" value="BSH_CzcB-like"/>
</dbReference>
<feature type="chain" id="PRO_5041360428" evidence="4">
    <location>
        <begin position="28"/>
        <end position="404"/>
    </location>
</feature>
<feature type="compositionally biased region" description="Low complexity" evidence="3">
    <location>
        <begin position="380"/>
        <end position="395"/>
    </location>
</feature>
<evidence type="ECO:0000313" key="8">
    <source>
        <dbReference type="Proteomes" id="UP001161325"/>
    </source>
</evidence>
<dbReference type="RefSeq" id="WP_284348418.1">
    <property type="nucleotide sequence ID" value="NZ_BRXS01000001.1"/>
</dbReference>
<sequence length="404" mass="40485">MTAFLPRPSGARSIPSTLAVLALGALAACGGDGKAEDTAQAAPAPSAVTVGPENVAVVTRDTIQSGPAISGSLRPERQATIRAEASGTVTAALVEPGQRVSRGQALARIETAGLAEQAISARSGVAAAELAYQSAQRDAERANRLLAAGAIAERDAEAARTAAASARAQLSAARAQSTLAGRQLGNATASAPFAGIVGIKRVSTGDVVSPGTELYSVVDPSSMQLEGSVPADQLGAVRIGAPVQFTVTGYPDRTFAGRITRVAPVADPATRQVQIIASVPNAGNALVGGLFAEGRVASQSRDGLLVPGDAVDQRGVRPTVVRLKGGKVERVNVELGLRDDAREMIEVRGGVAAGDTVLRGAAQGISNGTPVRVSSVGDRATASAGAAPTTSAPATPAAPPAKQR</sequence>
<dbReference type="InterPro" id="IPR058792">
    <property type="entry name" value="Beta-barrel_RND_2"/>
</dbReference>
<dbReference type="Gene3D" id="1.10.287.470">
    <property type="entry name" value="Helix hairpin bin"/>
    <property type="match status" value="1"/>
</dbReference>
<proteinExistence type="inferred from homology"/>
<feature type="region of interest" description="Disordered" evidence="3">
    <location>
        <begin position="365"/>
        <end position="404"/>
    </location>
</feature>
<dbReference type="GO" id="GO:1990281">
    <property type="term" value="C:efflux pump complex"/>
    <property type="evidence" value="ECO:0007669"/>
    <property type="project" value="TreeGrafter"/>
</dbReference>
<dbReference type="NCBIfam" id="TIGR01730">
    <property type="entry name" value="RND_mfp"/>
    <property type="match status" value="1"/>
</dbReference>
<keyword evidence="4" id="KW-0732">Signal</keyword>
<comment type="similarity">
    <text evidence="1">Belongs to the membrane fusion protein (MFP) (TC 8.A.1) family.</text>
</comment>
<protein>
    <submittedName>
        <fullName evidence="7">MexH family multidrug efflux RND transporter periplasmic adaptor subunit</fullName>
    </submittedName>
</protein>
<evidence type="ECO:0000256" key="2">
    <source>
        <dbReference type="SAM" id="Coils"/>
    </source>
</evidence>
<feature type="coiled-coil region" evidence="2">
    <location>
        <begin position="125"/>
        <end position="176"/>
    </location>
</feature>
<accession>A0AA37Q561</accession>
<dbReference type="Gene3D" id="2.40.420.20">
    <property type="match status" value="1"/>
</dbReference>
<evidence type="ECO:0000313" key="7">
    <source>
        <dbReference type="EMBL" id="GLC23972.1"/>
    </source>
</evidence>
<dbReference type="PANTHER" id="PTHR30469:SF38">
    <property type="entry name" value="HLYD FAMILY SECRETION PROTEIN"/>
    <property type="match status" value="1"/>
</dbReference>
<dbReference type="FunFam" id="2.40.30.170:FF:000010">
    <property type="entry name" value="Efflux RND transporter periplasmic adaptor subunit"/>
    <property type="match status" value="1"/>
</dbReference>